<reference evidence="3" key="1">
    <citation type="submission" date="2019-07" db="EMBL/GenBank/DDBJ databases">
        <title>Chitinimonas sp. nov., isolated from Ny-Alesund, arctica soil.</title>
        <authorList>
            <person name="Xu Q."/>
            <person name="Peng F."/>
        </authorList>
    </citation>
    <scope>NUCLEOTIDE SEQUENCE [LARGE SCALE GENOMIC DNA]</scope>
    <source>
        <strain evidence="3">R3-44</strain>
    </source>
</reference>
<proteinExistence type="predicted"/>
<feature type="domain" description="Heme NO-binding" evidence="1">
    <location>
        <begin position="2"/>
        <end position="160"/>
    </location>
</feature>
<dbReference type="Proteomes" id="UP000317550">
    <property type="component" value="Chromosome"/>
</dbReference>
<gene>
    <name evidence="2" type="ORF">FNU76_14045</name>
</gene>
<protein>
    <recommendedName>
        <fullName evidence="1">Heme NO-binding domain-containing protein</fullName>
    </recommendedName>
</protein>
<keyword evidence="3" id="KW-1185">Reference proteome</keyword>
<evidence type="ECO:0000313" key="2">
    <source>
        <dbReference type="EMBL" id="QDQ27388.1"/>
    </source>
</evidence>
<dbReference type="RefSeq" id="WP_144278781.1">
    <property type="nucleotide sequence ID" value="NZ_CP041730.1"/>
</dbReference>
<dbReference type="InterPro" id="IPR011644">
    <property type="entry name" value="Heme_NO-bd"/>
</dbReference>
<dbReference type="KEGG" id="cari:FNU76_14045"/>
<evidence type="ECO:0000313" key="3">
    <source>
        <dbReference type="Proteomes" id="UP000317550"/>
    </source>
</evidence>
<name>A0A516SH77_9NEIS</name>
<dbReference type="Pfam" id="PF07700">
    <property type="entry name" value="HNOB"/>
    <property type="match status" value="1"/>
</dbReference>
<dbReference type="InterPro" id="IPR024096">
    <property type="entry name" value="NO_sig/Golgi_transp_ligand-bd"/>
</dbReference>
<dbReference type="Gene3D" id="3.90.1520.10">
    <property type="entry name" value="H-NOX domain"/>
    <property type="match status" value="1"/>
</dbReference>
<dbReference type="SUPFAM" id="SSF111126">
    <property type="entry name" value="Ligand-binding domain in the NO signalling and Golgi transport"/>
    <property type="match status" value="1"/>
</dbReference>
<dbReference type="AlphaFoldDB" id="A0A516SH77"/>
<organism evidence="2 3">
    <name type="scientific">Chitinimonas arctica</name>
    <dbReference type="NCBI Taxonomy" id="2594795"/>
    <lineage>
        <taxon>Bacteria</taxon>
        <taxon>Pseudomonadati</taxon>
        <taxon>Pseudomonadota</taxon>
        <taxon>Betaproteobacteria</taxon>
        <taxon>Neisseriales</taxon>
        <taxon>Chitinibacteraceae</taxon>
        <taxon>Chitinimonas</taxon>
    </lineage>
</organism>
<accession>A0A516SH77</accession>
<dbReference type="OrthoDB" id="7266652at2"/>
<dbReference type="GO" id="GO:0020037">
    <property type="term" value="F:heme binding"/>
    <property type="evidence" value="ECO:0007669"/>
    <property type="project" value="InterPro"/>
</dbReference>
<dbReference type="InterPro" id="IPR038158">
    <property type="entry name" value="H-NOX_domain_sf"/>
</dbReference>
<sequence>MKGIVFTEFLEMVESQLGMEMADRIITAAALPNDGAYTAVGTYDHAELVRLVVALSEATGTPAASLVRGFGVYLFQRFSQIYPGFFTSASGSFEFLGHIENHIHVEVRKLYPEAELPTFFCERPAPDQLSLLYSSPRGFADLAEGLIQGCIAHFSESIALSRVDLADDGAEQRVQFHLVQQPR</sequence>
<evidence type="ECO:0000259" key="1">
    <source>
        <dbReference type="Pfam" id="PF07700"/>
    </source>
</evidence>
<dbReference type="EMBL" id="CP041730">
    <property type="protein sequence ID" value="QDQ27388.1"/>
    <property type="molecule type" value="Genomic_DNA"/>
</dbReference>